<reference evidence="17 18" key="1">
    <citation type="submission" date="2016-03" db="EMBL/GenBank/DDBJ databases">
        <authorList>
            <person name="Ploux O."/>
        </authorList>
    </citation>
    <scope>NUCLEOTIDE SEQUENCE [LARGE SCALE GENOMIC DNA]</scope>
    <source>
        <strain evidence="17 18">R-45371</strain>
    </source>
</reference>
<dbReference type="GO" id="GO:0009279">
    <property type="term" value="C:cell outer membrane"/>
    <property type="evidence" value="ECO:0007669"/>
    <property type="project" value="UniProtKB-SubCell"/>
</dbReference>
<dbReference type="FunFam" id="2.170.130.10:FF:000001">
    <property type="entry name" value="Catecholate siderophore TonB-dependent receptor"/>
    <property type="match status" value="1"/>
</dbReference>
<sequence>MRKTGNLSRTGKARTKGSSAIGALPLCLGLITAATLPTAQAESPSANSESRNYNIPAQPLYSALSALAEQSGVQFVYNSGLVKGLSSPGVNGQYSLENALNRLLAGSGISYQFNSANTVTLEKVAEPQSATTLPTVMVTGKAGYADSDPYNPSYNRTTTTTATKTDTAIFDTPVSVQVVPRAVMDDQKSSRLKDVLENVSGVRAQPSLGYGNGFIIRGFHNARVYRNGLLSIRDGEPTEVDAGNLQSVEVLKGPAAVLFGRIEPGGLINITTKKPLDIPYYALEQQFGSYDFYRTQWDATGPVTDDKSVLYRFTGAYQNANSFRDFVSTDRVLVNPSVTWRPTDRTDMTLSVEGFDQDYRSDFGIPVIGNRPAPIPISRSLNDPNIPMSSISKTHLSTEVNHHFNDDWAIHNRFLASFNEAHDYMVNPTPAFGPAEDALLPDGTLKRNIFGQTADTDLYTTNLDLTGKFMLGSTKHDVLVGFDYFQATMKYHYFGEFNDANPDLNINIYNPWPSYGINPAVIEQTLSRPPNCCTTDNFAFFNNSWYGAYFQDHITLWDKLHILGGGRYDWAETGSSYMASFAAAEATLPSRKDEGFSPRVGLLFQPIKQLAVYGNWTTSFGANNAPAADGSTFDPQIGEQFEAGMKTQLFDDRLLATLAYYHLTKDKILVPDNSTPNPFDKIANQQRSQGVELDVTGHVTDALSLIGSYAFTDARVITDYAGDTAGYRLANVPEHSGSLWIKYDMNGYAALKGLSFGLGGIAAGGREGDLANSFQLPGYVRMDAFAAYRWEINKTRVTAQFNLRNLLDKRYYESTDPESNVTPRLSVAPGAPLTAIGSIKVEF</sequence>
<dbReference type="Proteomes" id="UP000077763">
    <property type="component" value="Unassembled WGS sequence"/>
</dbReference>
<protein>
    <submittedName>
        <fullName evidence="17">Ligand-gated channel</fullName>
    </submittedName>
</protein>
<dbReference type="NCBIfam" id="TIGR01783">
    <property type="entry name" value="TonB-siderophor"/>
    <property type="match status" value="1"/>
</dbReference>
<dbReference type="PROSITE" id="PS52016">
    <property type="entry name" value="TONB_DEPENDENT_REC_3"/>
    <property type="match status" value="1"/>
</dbReference>
<keyword evidence="8" id="KW-0408">Iron</keyword>
<dbReference type="GO" id="GO:0015344">
    <property type="term" value="F:siderophore uptake transmembrane transporter activity"/>
    <property type="evidence" value="ECO:0007669"/>
    <property type="project" value="TreeGrafter"/>
</dbReference>
<comment type="subcellular location">
    <subcellularLocation>
        <location evidence="1 14">Cell outer membrane</location>
        <topology evidence="1 14">Multi-pass membrane protein</topology>
    </subcellularLocation>
</comment>
<dbReference type="SUPFAM" id="SSF56935">
    <property type="entry name" value="Porins"/>
    <property type="match status" value="1"/>
</dbReference>
<evidence type="ECO:0000256" key="15">
    <source>
        <dbReference type="RuleBase" id="RU003357"/>
    </source>
</evidence>
<dbReference type="Pfam" id="PF07660">
    <property type="entry name" value="STN"/>
    <property type="match status" value="1"/>
</dbReference>
<proteinExistence type="inferred from homology"/>
<dbReference type="EMBL" id="LUUH01000013">
    <property type="protein sequence ID" value="OAI08987.1"/>
    <property type="molecule type" value="Genomic_DNA"/>
</dbReference>
<accession>A0A177MT73</accession>
<keyword evidence="3 14" id="KW-0813">Transport</keyword>
<evidence type="ECO:0000313" key="17">
    <source>
        <dbReference type="EMBL" id="OAI08987.1"/>
    </source>
</evidence>
<keyword evidence="12" id="KW-0675">Receptor</keyword>
<dbReference type="InterPro" id="IPR012910">
    <property type="entry name" value="Plug_dom"/>
</dbReference>
<evidence type="ECO:0000256" key="10">
    <source>
        <dbReference type="ARBA" id="ARBA00023077"/>
    </source>
</evidence>
<evidence type="ECO:0000256" key="12">
    <source>
        <dbReference type="ARBA" id="ARBA00023170"/>
    </source>
</evidence>
<dbReference type="InterPro" id="IPR039426">
    <property type="entry name" value="TonB-dep_rcpt-like"/>
</dbReference>
<evidence type="ECO:0000313" key="18">
    <source>
        <dbReference type="Proteomes" id="UP000077763"/>
    </source>
</evidence>
<evidence type="ECO:0000256" key="8">
    <source>
        <dbReference type="ARBA" id="ARBA00023004"/>
    </source>
</evidence>
<keyword evidence="9" id="KW-0406">Ion transport</keyword>
<dbReference type="Pfam" id="PF00593">
    <property type="entry name" value="TonB_dep_Rec_b-barrel"/>
    <property type="match status" value="1"/>
</dbReference>
<evidence type="ECO:0000256" key="3">
    <source>
        <dbReference type="ARBA" id="ARBA00022448"/>
    </source>
</evidence>
<evidence type="ECO:0000256" key="11">
    <source>
        <dbReference type="ARBA" id="ARBA00023136"/>
    </source>
</evidence>
<dbReference type="InterPro" id="IPR011662">
    <property type="entry name" value="Secretin/TonB_short_N"/>
</dbReference>
<dbReference type="InterPro" id="IPR010105">
    <property type="entry name" value="TonB_sidphr_rcpt"/>
</dbReference>
<dbReference type="RefSeq" id="WP_064035517.1">
    <property type="nucleotide sequence ID" value="NZ_LUUH01000013.1"/>
</dbReference>
<dbReference type="GO" id="GO:0038023">
    <property type="term" value="F:signaling receptor activity"/>
    <property type="evidence" value="ECO:0007669"/>
    <property type="project" value="InterPro"/>
</dbReference>
<dbReference type="Gene3D" id="2.170.130.10">
    <property type="entry name" value="TonB-dependent receptor, plug domain"/>
    <property type="match status" value="1"/>
</dbReference>
<keyword evidence="11 14" id="KW-0472">Membrane</keyword>
<comment type="similarity">
    <text evidence="2 14 15">Belongs to the TonB-dependent receptor family.</text>
</comment>
<feature type="domain" description="Secretin/TonB short N-terminal" evidence="16">
    <location>
        <begin position="73"/>
        <end position="124"/>
    </location>
</feature>
<dbReference type="PANTHER" id="PTHR32552:SF68">
    <property type="entry name" value="FERRICHROME OUTER MEMBRANE TRANSPORTER_PHAGE RECEPTOR"/>
    <property type="match status" value="1"/>
</dbReference>
<keyword evidence="10 15" id="KW-0798">TonB box</keyword>
<keyword evidence="7" id="KW-0732">Signal</keyword>
<keyword evidence="5" id="KW-0410">Iron transport</keyword>
<dbReference type="SMART" id="SM00965">
    <property type="entry name" value="STN"/>
    <property type="match status" value="1"/>
</dbReference>
<evidence type="ECO:0000256" key="2">
    <source>
        <dbReference type="ARBA" id="ARBA00009810"/>
    </source>
</evidence>
<evidence type="ECO:0000256" key="9">
    <source>
        <dbReference type="ARBA" id="ARBA00023065"/>
    </source>
</evidence>
<dbReference type="InterPro" id="IPR036942">
    <property type="entry name" value="Beta-barrel_TonB_sf"/>
</dbReference>
<comment type="caution">
    <text evidence="17">The sequence shown here is derived from an EMBL/GenBank/DDBJ whole genome shotgun (WGS) entry which is preliminary data.</text>
</comment>
<dbReference type="InterPro" id="IPR037066">
    <property type="entry name" value="Plug_dom_sf"/>
</dbReference>
<evidence type="ECO:0000259" key="16">
    <source>
        <dbReference type="SMART" id="SM00965"/>
    </source>
</evidence>
<evidence type="ECO:0000256" key="7">
    <source>
        <dbReference type="ARBA" id="ARBA00022729"/>
    </source>
</evidence>
<dbReference type="FunFam" id="2.40.170.20:FF:000005">
    <property type="entry name" value="TonB-dependent siderophore receptor"/>
    <property type="match status" value="1"/>
</dbReference>
<evidence type="ECO:0000256" key="6">
    <source>
        <dbReference type="ARBA" id="ARBA00022692"/>
    </source>
</evidence>
<evidence type="ECO:0000256" key="14">
    <source>
        <dbReference type="PROSITE-ProRule" id="PRU01360"/>
    </source>
</evidence>
<dbReference type="Pfam" id="PF07715">
    <property type="entry name" value="Plug"/>
    <property type="match status" value="1"/>
</dbReference>
<gene>
    <name evidence="17" type="ORF">A1353_05300</name>
</gene>
<dbReference type="Gene3D" id="3.55.50.30">
    <property type="match status" value="1"/>
</dbReference>
<dbReference type="AlphaFoldDB" id="A0A177MT73"/>
<dbReference type="Gene3D" id="2.40.170.20">
    <property type="entry name" value="TonB-dependent receptor, beta-barrel domain"/>
    <property type="match status" value="1"/>
</dbReference>
<name>A0A177MT73_METMH</name>
<dbReference type="PANTHER" id="PTHR32552">
    <property type="entry name" value="FERRICHROME IRON RECEPTOR-RELATED"/>
    <property type="match status" value="1"/>
</dbReference>
<evidence type="ECO:0000256" key="4">
    <source>
        <dbReference type="ARBA" id="ARBA00022452"/>
    </source>
</evidence>
<organism evidence="17 18">
    <name type="scientific">Methylomonas methanica</name>
    <dbReference type="NCBI Taxonomy" id="421"/>
    <lineage>
        <taxon>Bacteria</taxon>
        <taxon>Pseudomonadati</taxon>
        <taxon>Pseudomonadota</taxon>
        <taxon>Gammaproteobacteria</taxon>
        <taxon>Methylococcales</taxon>
        <taxon>Methylococcaceae</taxon>
        <taxon>Methylomonas</taxon>
    </lineage>
</organism>
<dbReference type="GO" id="GO:0015891">
    <property type="term" value="P:siderophore transport"/>
    <property type="evidence" value="ECO:0007669"/>
    <property type="project" value="InterPro"/>
</dbReference>
<dbReference type="CDD" id="cd01347">
    <property type="entry name" value="ligand_gated_channel"/>
    <property type="match status" value="1"/>
</dbReference>
<evidence type="ECO:0000256" key="1">
    <source>
        <dbReference type="ARBA" id="ARBA00004571"/>
    </source>
</evidence>
<evidence type="ECO:0000256" key="13">
    <source>
        <dbReference type="ARBA" id="ARBA00023237"/>
    </source>
</evidence>
<keyword evidence="4 14" id="KW-1134">Transmembrane beta strand</keyword>
<evidence type="ECO:0000256" key="5">
    <source>
        <dbReference type="ARBA" id="ARBA00022496"/>
    </source>
</evidence>
<keyword evidence="13 14" id="KW-0998">Cell outer membrane</keyword>
<keyword evidence="6 14" id="KW-0812">Transmembrane</keyword>
<dbReference type="InterPro" id="IPR000531">
    <property type="entry name" value="Beta-barrel_TonB"/>
</dbReference>